<dbReference type="Proteomes" id="UP000007494">
    <property type="component" value="Chromosome VIII"/>
</dbReference>
<feature type="region of interest" description="Disordered" evidence="1">
    <location>
        <begin position="184"/>
        <end position="219"/>
    </location>
</feature>
<feature type="compositionally biased region" description="Polar residues" evidence="1">
    <location>
        <begin position="1338"/>
        <end position="1350"/>
    </location>
</feature>
<feature type="compositionally biased region" description="Low complexity" evidence="1">
    <location>
        <begin position="507"/>
        <end position="524"/>
    </location>
</feature>
<keyword evidence="2" id="KW-1133">Transmembrane helix</keyword>
<protein>
    <recommendedName>
        <fullName evidence="6">Transmembrane protein</fullName>
    </recommendedName>
</protein>
<evidence type="ECO:0008006" key="6">
    <source>
        <dbReference type="Google" id="ProtNLM"/>
    </source>
</evidence>
<evidence type="ECO:0000313" key="4">
    <source>
        <dbReference type="EMBL" id="CEL68023.1"/>
    </source>
</evidence>
<dbReference type="RefSeq" id="XP_003884051.1">
    <property type="nucleotide sequence ID" value="XM_003884002.1"/>
</dbReference>
<dbReference type="GeneID" id="13441929"/>
<feature type="transmembrane region" description="Helical" evidence="2">
    <location>
        <begin position="402"/>
        <end position="423"/>
    </location>
</feature>
<feature type="compositionally biased region" description="Polar residues" evidence="1">
    <location>
        <begin position="26"/>
        <end position="47"/>
    </location>
</feature>
<reference evidence="5" key="3">
    <citation type="journal article" date="2012" name="PLoS Pathog.">
        <title>Comparative genomics of the apicomplexan parasites Toxoplasma gondii and Neospora caninum: Coccidia differing in host range and transmission strategy.</title>
        <authorList>
            <person name="Reid A.J."/>
            <person name="Vermont S.J."/>
            <person name="Cotton J.A."/>
            <person name="Harris D."/>
            <person name="Hill-Cawthorne G.A."/>
            <person name="Konen-Waisman S."/>
            <person name="Latham S.M."/>
            <person name="Mourier T."/>
            <person name="Norton R."/>
            <person name="Quail M.A."/>
            <person name="Sanders M."/>
            <person name="Shanmugam D."/>
            <person name="Sohal A."/>
            <person name="Wasmuth J.D."/>
            <person name="Brunk B."/>
            <person name="Grigg M.E."/>
            <person name="Howard J.C."/>
            <person name="Parkinson J."/>
            <person name="Roos D.S."/>
            <person name="Trees A.J."/>
            <person name="Berriman M."/>
            <person name="Pain A."/>
            <person name="Wastling J.M."/>
        </authorList>
    </citation>
    <scope>NUCLEOTIDE SEQUENCE [LARGE SCALE GENOMIC DNA]</scope>
    <source>
        <strain evidence="5">Liverpool</strain>
    </source>
</reference>
<keyword evidence="5" id="KW-1185">Reference proteome</keyword>
<feature type="compositionally biased region" description="Polar residues" evidence="1">
    <location>
        <begin position="67"/>
        <end position="85"/>
    </location>
</feature>
<feature type="transmembrane region" description="Helical" evidence="2">
    <location>
        <begin position="454"/>
        <end position="472"/>
    </location>
</feature>
<evidence type="ECO:0000256" key="1">
    <source>
        <dbReference type="SAM" id="MobiDB-lite"/>
    </source>
</evidence>
<keyword evidence="2" id="KW-0812">Transmembrane</keyword>
<reference evidence="3" key="2">
    <citation type="submission" date="2011-03" db="EMBL/GenBank/DDBJ databases">
        <title>Comparative genomics and transcriptomics of Neospora caninum and Toxoplasma gondii.</title>
        <authorList>
            <person name="Reid A.J."/>
            <person name="Sohal A."/>
            <person name="Harris D."/>
            <person name="Quail M."/>
            <person name="Sanders M."/>
            <person name="Berriman M."/>
            <person name="Wastling J.M."/>
            <person name="Pain A."/>
        </authorList>
    </citation>
    <scope>NUCLEOTIDE SEQUENCE</scope>
    <source>
        <strain evidence="3">Liverpool</strain>
    </source>
</reference>
<feature type="compositionally biased region" description="Basic and acidic residues" evidence="1">
    <location>
        <begin position="1162"/>
        <end position="1189"/>
    </location>
</feature>
<feature type="compositionally biased region" description="Low complexity" evidence="1">
    <location>
        <begin position="101"/>
        <end position="123"/>
    </location>
</feature>
<dbReference type="eggNOG" id="ENOG502QZ7Q">
    <property type="taxonomic scope" value="Eukaryota"/>
</dbReference>
<feature type="compositionally biased region" description="Low complexity" evidence="1">
    <location>
        <begin position="130"/>
        <end position="151"/>
    </location>
</feature>
<feature type="region of interest" description="Disordered" evidence="1">
    <location>
        <begin position="1003"/>
        <end position="1241"/>
    </location>
</feature>
<feature type="compositionally biased region" description="Basic and acidic residues" evidence="1">
    <location>
        <begin position="964"/>
        <end position="979"/>
    </location>
</feature>
<feature type="transmembrane region" description="Helical" evidence="2">
    <location>
        <begin position="253"/>
        <end position="283"/>
    </location>
</feature>
<feature type="transmembrane region" description="Helical" evidence="2">
    <location>
        <begin position="289"/>
        <end position="311"/>
    </location>
</feature>
<feature type="compositionally biased region" description="Basic and acidic residues" evidence="1">
    <location>
        <begin position="673"/>
        <end position="682"/>
    </location>
</feature>
<evidence type="ECO:0000313" key="5">
    <source>
        <dbReference type="Proteomes" id="UP000007494"/>
    </source>
</evidence>
<feature type="region of interest" description="Disordered" evidence="1">
    <location>
        <begin position="1255"/>
        <end position="1278"/>
    </location>
</feature>
<sequence length="1359" mass="146591">MATAEPGTPPRSVDASREAQSEVGPSDSQEGAWTPQSLHSSLPNSSLCLRLAVASASREGKRDEAVPSSSLPTTDFLHSSPQVSFRGQPRPIGTPRTVSFQLPSPQSSQSSGRPRLPSSRGSQFLPQSTSPSSLAPASAPSRSASPRYAPLHSPSAPCVSGRHTWAVEPGRPFGYSLSAPLPRRSFAPPADGNGSETDAAAHGLARKASDGESDCTDQLNEGSTESASCCSALCKGYNAPTKWEVHAFFSCSLLALACVLFCVGHIAAGLALCAVAAVALFLVRAERHALSLHLLLVLTVCAFALATAWAVREGREIERTELLRKQETLFTKHLAALEQRAETLRTLGGGTDAEVAREKEEIEERKRTALSLLRRAARHTRKYLTAANGETKTTERRRQDQFLASFVAAVSLLFALFLLNFAVAGYLGYLPFYFFVYQNVTVAFFSFRGLYAGLLCGATPAICFVLFCLKAYVAAGALLPLLILALGMAVASQVTPCRRARARKRPSSSPSESTLSSAGAQSPSPEEPEQAEKRRRRSAQVRLTFETLLVVVTVLTMAVQGLLLTDCVKERGEKNTEDAPGGAEAQDSEAPQPVQDVLSLYRSEALFSLLLCQELILLLSLLALLPRLVVMIMWHRKTRKRAHAGEALGARGKTHPSSLTLVLLGAPCPAKSAESDGARESRGSPAEAGATLPLPSNVFDMEEGRRKAPVNQELDEVEVELIGRYEVRRNRKDDTFDFRYVYSVKLVRLCDRSQVSRHRLTSVRVPPPKSFLTGDIQLASPKSLSRTRTTLPSRAEEVHETQEERQEKQIQSLLPSDTAIGAHGWSATSNDPRRGSTLLAKSSMQSEAVCLTLDKHLSYWDQDSHYRARPSAPLGDSFACLPSLREQPSLREEAAVDRSAFASAGLKIQAALPGPGEKDEGQKRERSGESTVREDGEGTQSPHKRFRPGTSARRETASEGESSGDEKSEAVAETNTEGRLELVSQLTSSEELNLTLLEGVQSPFSFNGQGALSPQPEGEDVILRGASKDDEDLTVSALSHDEETPEADAPAACRSPEKSVTEDSIPATVQSLPRIEEELEADALASGSEAGPPEEREGQETAPEPLASVDEETTGEAPRQPETQSDYSFGDEESEGVIGRASAGNGARRKTEKASEPSVDAIQRRDGERERGRQRVREDRGAESHAEFVRRRHASLAAIGRRVKADAAKRRHRSLSAQARGADSADRVASPSSPSRGGSLATRVIAEVLAEERAKAREARDAQADEGGRAFAESRQPRRVQTRDLARLGTNHTAYEEAYRRIVEGCIAVKETDWTFLAPGDSGEGEKLPASDGRGSSEESSATAGRSASPFSRGRATHA</sequence>
<dbReference type="EMBL" id="LN714483">
    <property type="protein sequence ID" value="CEL68023.1"/>
    <property type="molecule type" value="Genomic_DNA"/>
</dbReference>
<feature type="region of interest" description="Disordered" evidence="1">
    <location>
        <begin position="500"/>
        <end position="536"/>
    </location>
</feature>
<feature type="region of interest" description="Disordered" evidence="1">
    <location>
        <begin position="782"/>
        <end position="810"/>
    </location>
</feature>
<gene>
    <name evidence="4" type="ORF">BN1204_038020</name>
    <name evidence="3" type="ORF">NCLIV_038020</name>
</gene>
<feature type="region of interest" description="Disordered" evidence="1">
    <location>
        <begin position="910"/>
        <end position="979"/>
    </location>
</feature>
<reference evidence="4" key="4">
    <citation type="journal article" date="2015" name="PLoS ONE">
        <title>Comprehensive Evaluation of Toxoplasma gondii VEG and Neospora caninum LIV Genomes with Tachyzoite Stage Transcriptome and Proteome Defines Novel Transcript Features.</title>
        <authorList>
            <person name="Ramaprasad A."/>
            <person name="Mourier T."/>
            <person name="Naeem R."/>
            <person name="Malas T.B."/>
            <person name="Moussa E."/>
            <person name="Panigrahi A."/>
            <person name="Vermont S.J."/>
            <person name="Otto T.D."/>
            <person name="Wastling J."/>
            <person name="Pain A."/>
        </authorList>
    </citation>
    <scope>NUCLEOTIDE SEQUENCE</scope>
    <source>
        <strain evidence="4">Liverpool</strain>
    </source>
</reference>
<evidence type="ECO:0000313" key="3">
    <source>
        <dbReference type="EMBL" id="CBZ54019.1"/>
    </source>
</evidence>
<dbReference type="OrthoDB" id="333003at2759"/>
<feature type="region of interest" description="Disordered" evidence="1">
    <location>
        <begin position="1316"/>
        <end position="1359"/>
    </location>
</feature>
<feature type="transmembrane region" description="Helical" evidence="2">
    <location>
        <begin position="478"/>
        <end position="495"/>
    </location>
</feature>
<feature type="region of interest" description="Disordered" evidence="1">
    <location>
        <begin position="1"/>
        <end position="162"/>
    </location>
</feature>
<proteinExistence type="predicted"/>
<evidence type="ECO:0000256" key="2">
    <source>
        <dbReference type="SAM" id="Phobius"/>
    </source>
</evidence>
<accession>F0VJV8</accession>
<organism evidence="3 5">
    <name type="scientific">Neospora caninum (strain Liverpool)</name>
    <dbReference type="NCBI Taxonomy" id="572307"/>
    <lineage>
        <taxon>Eukaryota</taxon>
        <taxon>Sar</taxon>
        <taxon>Alveolata</taxon>
        <taxon>Apicomplexa</taxon>
        <taxon>Conoidasida</taxon>
        <taxon>Coccidia</taxon>
        <taxon>Eucoccidiorida</taxon>
        <taxon>Eimeriorina</taxon>
        <taxon>Sarcocystidae</taxon>
        <taxon>Neospora</taxon>
    </lineage>
</organism>
<keyword evidence="2" id="KW-0472">Membrane</keyword>
<dbReference type="InParanoid" id="F0VJV8"/>
<feature type="region of interest" description="Disordered" evidence="1">
    <location>
        <begin position="671"/>
        <end position="694"/>
    </location>
</feature>
<feature type="compositionally biased region" description="Polar residues" evidence="1">
    <location>
        <begin position="1003"/>
        <end position="1012"/>
    </location>
</feature>
<dbReference type="VEuPathDB" id="ToxoDB:NCLIV_038020"/>
<name>F0VJV8_NEOCL</name>
<dbReference type="EMBL" id="FR823390">
    <property type="protein sequence ID" value="CBZ54019.1"/>
    <property type="molecule type" value="Genomic_DNA"/>
</dbReference>
<feature type="compositionally biased region" description="Basic and acidic residues" evidence="1">
    <location>
        <begin position="794"/>
        <end position="808"/>
    </location>
</feature>
<reference evidence="3" key="1">
    <citation type="submission" date="2011-02" db="EMBL/GenBank/DDBJ databases">
        <authorList>
            <person name="Aslett M."/>
        </authorList>
    </citation>
    <scope>NUCLEOTIDE SEQUENCE</scope>
    <source>
        <strain evidence="3">Liverpool</strain>
    </source>
</reference>
<feature type="compositionally biased region" description="Polar residues" evidence="1">
    <location>
        <begin position="782"/>
        <end position="792"/>
    </location>
</feature>
<feature type="compositionally biased region" description="Basic and acidic residues" evidence="1">
    <location>
        <begin position="916"/>
        <end position="936"/>
    </location>
</feature>
<feature type="compositionally biased region" description="Basic and acidic residues" evidence="1">
    <location>
        <begin position="1255"/>
        <end position="1268"/>
    </location>
</feature>